<protein>
    <submittedName>
        <fullName evidence="1">Uncharacterized protein</fullName>
    </submittedName>
</protein>
<accession>A0ABP5BCV6</accession>
<keyword evidence="2" id="KW-1185">Reference proteome</keyword>
<name>A0ABP5BCV6_9MICO</name>
<evidence type="ECO:0000313" key="1">
    <source>
        <dbReference type="EMBL" id="GAA1939134.1"/>
    </source>
</evidence>
<sequence length="231" mass="26342">MIDTTFDFRNDASGKDPDKYSPTLRRYHRALWSKPLPNGRVFDLDDSTQGAYLHHKSDLGEFVLASDSCIPTFTTWVTMRHILEQIPAEEVLAFRRAAYTIGGMMVFPGNKVDGRQTLNGARGFTRKIADRLDLTLECIRRYYLDEPSPLAAVLARYEDFFELFEDFTGYVDFFLLQDLVSADGSGVRFLMRFDDFSGRSVPGALDEYVAYRSATLEFIEARNRRIAALGL</sequence>
<organism evidence="1 2">
    <name type="scientific">Agromyces allii</name>
    <dbReference type="NCBI Taxonomy" id="393607"/>
    <lineage>
        <taxon>Bacteria</taxon>
        <taxon>Bacillati</taxon>
        <taxon>Actinomycetota</taxon>
        <taxon>Actinomycetes</taxon>
        <taxon>Micrococcales</taxon>
        <taxon>Microbacteriaceae</taxon>
        <taxon>Agromyces</taxon>
    </lineage>
</organism>
<evidence type="ECO:0000313" key="2">
    <source>
        <dbReference type="Proteomes" id="UP001499954"/>
    </source>
</evidence>
<dbReference type="InterPro" id="IPR054263">
    <property type="entry name" value="DUF6994"/>
</dbReference>
<dbReference type="RefSeq" id="WP_157415174.1">
    <property type="nucleotide sequence ID" value="NZ_BAAAMK010000001.1"/>
</dbReference>
<reference evidence="2" key="1">
    <citation type="journal article" date="2019" name="Int. J. Syst. Evol. Microbiol.">
        <title>The Global Catalogue of Microorganisms (GCM) 10K type strain sequencing project: providing services to taxonomists for standard genome sequencing and annotation.</title>
        <authorList>
            <consortium name="The Broad Institute Genomics Platform"/>
            <consortium name="The Broad Institute Genome Sequencing Center for Infectious Disease"/>
            <person name="Wu L."/>
            <person name="Ma J."/>
        </authorList>
    </citation>
    <scope>NUCLEOTIDE SEQUENCE [LARGE SCALE GENOMIC DNA]</scope>
    <source>
        <strain evidence="2">JCM 13584</strain>
    </source>
</reference>
<dbReference type="Proteomes" id="UP001499954">
    <property type="component" value="Unassembled WGS sequence"/>
</dbReference>
<dbReference type="EMBL" id="BAAAMK010000001">
    <property type="protein sequence ID" value="GAA1939134.1"/>
    <property type="molecule type" value="Genomic_DNA"/>
</dbReference>
<dbReference type="Pfam" id="PF22507">
    <property type="entry name" value="DUF6994"/>
    <property type="match status" value="1"/>
</dbReference>
<proteinExistence type="predicted"/>
<comment type="caution">
    <text evidence="1">The sequence shown here is derived from an EMBL/GenBank/DDBJ whole genome shotgun (WGS) entry which is preliminary data.</text>
</comment>
<gene>
    <name evidence="1" type="ORF">GCM10009717_01890</name>
</gene>